<sequence length="118" mass="12952">MKKAGVIKGGGRVGECGVEVEWMKKAGDRVKVGECGVEIEWMKKAGVIKGGGRVGECGVEIERMKKAGVRVKSGDKDWFRVHSHAIQIWSAVRTPPLLKRRDREGTLRKGLHDASESV</sequence>
<evidence type="ECO:0000313" key="2">
    <source>
        <dbReference type="Proteomes" id="UP001292094"/>
    </source>
</evidence>
<accession>A0AAE1QHZ6</accession>
<organism evidence="1 2">
    <name type="scientific">Petrolisthes manimaculis</name>
    <dbReference type="NCBI Taxonomy" id="1843537"/>
    <lineage>
        <taxon>Eukaryota</taxon>
        <taxon>Metazoa</taxon>
        <taxon>Ecdysozoa</taxon>
        <taxon>Arthropoda</taxon>
        <taxon>Crustacea</taxon>
        <taxon>Multicrustacea</taxon>
        <taxon>Malacostraca</taxon>
        <taxon>Eumalacostraca</taxon>
        <taxon>Eucarida</taxon>
        <taxon>Decapoda</taxon>
        <taxon>Pleocyemata</taxon>
        <taxon>Anomura</taxon>
        <taxon>Galatheoidea</taxon>
        <taxon>Porcellanidae</taxon>
        <taxon>Petrolisthes</taxon>
    </lineage>
</organism>
<name>A0AAE1QHZ6_9EUCA</name>
<keyword evidence="2" id="KW-1185">Reference proteome</keyword>
<gene>
    <name evidence="1" type="ORF">Pmani_002506</name>
</gene>
<protein>
    <submittedName>
        <fullName evidence="1">Uncharacterized protein</fullName>
    </submittedName>
</protein>
<proteinExistence type="predicted"/>
<dbReference type="Proteomes" id="UP001292094">
    <property type="component" value="Unassembled WGS sequence"/>
</dbReference>
<dbReference type="EMBL" id="JAWZYT010000177">
    <property type="protein sequence ID" value="KAK4327060.1"/>
    <property type="molecule type" value="Genomic_DNA"/>
</dbReference>
<reference evidence="1" key="1">
    <citation type="submission" date="2023-11" db="EMBL/GenBank/DDBJ databases">
        <title>Genome assemblies of two species of porcelain crab, Petrolisthes cinctipes and Petrolisthes manimaculis (Anomura: Porcellanidae).</title>
        <authorList>
            <person name="Angst P."/>
        </authorList>
    </citation>
    <scope>NUCLEOTIDE SEQUENCE</scope>
    <source>
        <strain evidence="1">PB745_02</strain>
        <tissue evidence="1">Gill</tissue>
    </source>
</reference>
<comment type="caution">
    <text evidence="1">The sequence shown here is derived from an EMBL/GenBank/DDBJ whole genome shotgun (WGS) entry which is preliminary data.</text>
</comment>
<evidence type="ECO:0000313" key="1">
    <source>
        <dbReference type="EMBL" id="KAK4327060.1"/>
    </source>
</evidence>
<dbReference type="AlphaFoldDB" id="A0AAE1QHZ6"/>